<dbReference type="EMBL" id="JAEPBG010000003">
    <property type="protein sequence ID" value="MBK4734830.1"/>
    <property type="molecule type" value="Genomic_DNA"/>
</dbReference>
<dbReference type="Gene3D" id="3.40.50.150">
    <property type="entry name" value="Vaccinia Virus protein VP39"/>
    <property type="match status" value="1"/>
</dbReference>
<keyword evidence="2" id="KW-1185">Reference proteome</keyword>
<name>A0A934W689_9BURK</name>
<protein>
    <submittedName>
        <fullName evidence="1">DUF938 domain-containing protein</fullName>
    </submittedName>
</protein>
<dbReference type="Pfam" id="PF06080">
    <property type="entry name" value="DUF938"/>
    <property type="match status" value="1"/>
</dbReference>
<organism evidence="1 2">
    <name type="scientific">Noviherbaspirillum pedocola</name>
    <dbReference type="NCBI Taxonomy" id="2801341"/>
    <lineage>
        <taxon>Bacteria</taxon>
        <taxon>Pseudomonadati</taxon>
        <taxon>Pseudomonadota</taxon>
        <taxon>Betaproteobacteria</taxon>
        <taxon>Burkholderiales</taxon>
        <taxon>Oxalobacteraceae</taxon>
        <taxon>Noviherbaspirillum</taxon>
    </lineage>
</organism>
<accession>A0A934W689</accession>
<reference evidence="1" key="1">
    <citation type="submission" date="2021-01" db="EMBL/GenBank/DDBJ databases">
        <title>Genome sequence of strain Noviherbaspirillum sp. DKR-6.</title>
        <authorList>
            <person name="Chaudhary D.K."/>
        </authorList>
    </citation>
    <scope>NUCLEOTIDE SEQUENCE</scope>
    <source>
        <strain evidence="1">DKR-6</strain>
    </source>
</reference>
<sequence length="198" mass="21019">MPPKEFSAATDRNKEPILAALRALLADSTTVLEIGSGTGQHAVHFAAELLQLRWQTSDLPANHASIRAWIADSGLANVLPPLALDVAGNAWPPGPFDAVYSANTSHIMSWPEVEAMFAAVGRILAPGGVFCLYGPFNRGGQYTSPGNADFDAALKARAPHMGLRNAEDVDALARQQGLMPIADIAMPANNALLAWRRA</sequence>
<dbReference type="RefSeq" id="WP_200591604.1">
    <property type="nucleotide sequence ID" value="NZ_JAEPBG010000003.1"/>
</dbReference>
<proteinExistence type="predicted"/>
<evidence type="ECO:0000313" key="1">
    <source>
        <dbReference type="EMBL" id="MBK4734830.1"/>
    </source>
</evidence>
<dbReference type="SUPFAM" id="SSF53335">
    <property type="entry name" value="S-adenosyl-L-methionine-dependent methyltransferases"/>
    <property type="match status" value="1"/>
</dbReference>
<dbReference type="PANTHER" id="PTHR20974:SF0">
    <property type="entry name" value="UPF0585 PROTEIN CG18661"/>
    <property type="match status" value="1"/>
</dbReference>
<dbReference type="InterPro" id="IPR029063">
    <property type="entry name" value="SAM-dependent_MTases_sf"/>
</dbReference>
<dbReference type="Proteomes" id="UP000622890">
    <property type="component" value="Unassembled WGS sequence"/>
</dbReference>
<comment type="caution">
    <text evidence="1">The sequence shown here is derived from an EMBL/GenBank/DDBJ whole genome shotgun (WGS) entry which is preliminary data.</text>
</comment>
<dbReference type="AlphaFoldDB" id="A0A934W689"/>
<evidence type="ECO:0000313" key="2">
    <source>
        <dbReference type="Proteomes" id="UP000622890"/>
    </source>
</evidence>
<dbReference type="PANTHER" id="PTHR20974">
    <property type="entry name" value="UPF0585 PROTEIN CG18661"/>
    <property type="match status" value="1"/>
</dbReference>
<dbReference type="InterPro" id="IPR010342">
    <property type="entry name" value="DUF938"/>
</dbReference>
<gene>
    <name evidence="1" type="ORF">JJB74_09460</name>
</gene>